<evidence type="ECO:0000256" key="7">
    <source>
        <dbReference type="ARBA" id="ARBA00022777"/>
    </source>
</evidence>
<keyword evidence="14" id="KW-1185">Reference proteome</keyword>
<dbReference type="InterPro" id="IPR005467">
    <property type="entry name" value="His_kinase_dom"/>
</dbReference>
<comment type="subcellular location">
    <subcellularLocation>
        <location evidence="2">Cell membrane</location>
    </subcellularLocation>
</comment>
<evidence type="ECO:0000256" key="5">
    <source>
        <dbReference type="ARBA" id="ARBA00022679"/>
    </source>
</evidence>
<keyword evidence="7 13" id="KW-0418">Kinase</keyword>
<dbReference type="EC" id="2.7.13.3" evidence="3"/>
<dbReference type="GO" id="GO:0005886">
    <property type="term" value="C:plasma membrane"/>
    <property type="evidence" value="ECO:0007669"/>
    <property type="project" value="UniProtKB-SubCell"/>
</dbReference>
<evidence type="ECO:0000256" key="6">
    <source>
        <dbReference type="ARBA" id="ARBA00022692"/>
    </source>
</evidence>
<feature type="domain" description="Histidine kinase" evidence="12">
    <location>
        <begin position="125"/>
        <end position="336"/>
    </location>
</feature>
<evidence type="ECO:0000256" key="9">
    <source>
        <dbReference type="ARBA" id="ARBA00023012"/>
    </source>
</evidence>
<dbReference type="PANTHER" id="PTHR45436">
    <property type="entry name" value="SENSOR HISTIDINE KINASE YKOH"/>
    <property type="match status" value="1"/>
</dbReference>
<evidence type="ECO:0000256" key="2">
    <source>
        <dbReference type="ARBA" id="ARBA00004236"/>
    </source>
</evidence>
<dbReference type="InterPro" id="IPR004358">
    <property type="entry name" value="Sig_transdc_His_kin-like_C"/>
</dbReference>
<dbReference type="InterPro" id="IPR003594">
    <property type="entry name" value="HATPase_dom"/>
</dbReference>
<feature type="transmembrane region" description="Helical" evidence="11">
    <location>
        <begin position="83"/>
        <end position="105"/>
    </location>
</feature>
<dbReference type="OrthoDB" id="9786919at2"/>
<dbReference type="PATRIC" id="fig|400772.4.peg.1472"/>
<gene>
    <name evidence="13" type="primary">cusS</name>
    <name evidence="13" type="ORF">RR49_01450</name>
</gene>
<keyword evidence="4" id="KW-0597">Phosphoprotein</keyword>
<evidence type="ECO:0000256" key="1">
    <source>
        <dbReference type="ARBA" id="ARBA00000085"/>
    </source>
</evidence>
<evidence type="ECO:0000259" key="12">
    <source>
        <dbReference type="PROSITE" id="PS50109"/>
    </source>
</evidence>
<dbReference type="GO" id="GO:0000155">
    <property type="term" value="F:phosphorelay sensor kinase activity"/>
    <property type="evidence" value="ECO:0007669"/>
    <property type="project" value="InterPro"/>
</dbReference>
<keyword evidence="5 13" id="KW-0808">Transferase</keyword>
<dbReference type="InterPro" id="IPR036890">
    <property type="entry name" value="HATPase_C_sf"/>
</dbReference>
<dbReference type="SMART" id="SM00387">
    <property type="entry name" value="HATPase_c"/>
    <property type="match status" value="1"/>
</dbReference>
<keyword evidence="10 11" id="KW-0472">Membrane</keyword>
<comment type="caution">
    <text evidence="13">The sequence shown here is derived from an EMBL/GenBank/DDBJ whole genome shotgun (WGS) entry which is preliminary data.</text>
</comment>
<dbReference type="InterPro" id="IPR003661">
    <property type="entry name" value="HisK_dim/P_dom"/>
</dbReference>
<dbReference type="SUPFAM" id="SSF55874">
    <property type="entry name" value="ATPase domain of HSP90 chaperone/DNA topoisomerase II/histidine kinase"/>
    <property type="match status" value="1"/>
</dbReference>
<keyword evidence="6 11" id="KW-0812">Transmembrane</keyword>
<dbReference type="Proteomes" id="UP000033451">
    <property type="component" value="Unassembled WGS sequence"/>
</dbReference>
<dbReference type="Pfam" id="PF00512">
    <property type="entry name" value="HisKA"/>
    <property type="match status" value="1"/>
</dbReference>
<feature type="transmembrane region" description="Helical" evidence="11">
    <location>
        <begin position="21"/>
        <end position="41"/>
    </location>
</feature>
<evidence type="ECO:0000256" key="8">
    <source>
        <dbReference type="ARBA" id="ARBA00022989"/>
    </source>
</evidence>
<organism evidence="13 14">
    <name type="scientific">Microbacterium ginsengisoli</name>
    <dbReference type="NCBI Taxonomy" id="400772"/>
    <lineage>
        <taxon>Bacteria</taxon>
        <taxon>Bacillati</taxon>
        <taxon>Actinomycetota</taxon>
        <taxon>Actinomycetes</taxon>
        <taxon>Micrococcales</taxon>
        <taxon>Microbacteriaceae</taxon>
        <taxon>Microbacterium</taxon>
    </lineage>
</organism>
<protein>
    <recommendedName>
        <fullName evidence="3">histidine kinase</fullName>
        <ecNumber evidence="3">2.7.13.3</ecNumber>
    </recommendedName>
</protein>
<evidence type="ECO:0000313" key="14">
    <source>
        <dbReference type="Proteomes" id="UP000033451"/>
    </source>
</evidence>
<dbReference type="SMART" id="SM00388">
    <property type="entry name" value="HisKA"/>
    <property type="match status" value="1"/>
</dbReference>
<dbReference type="AlphaFoldDB" id="A0A0F0LVJ6"/>
<evidence type="ECO:0000256" key="11">
    <source>
        <dbReference type="SAM" id="Phobius"/>
    </source>
</evidence>
<comment type="catalytic activity">
    <reaction evidence="1">
        <text>ATP + protein L-histidine = ADP + protein N-phospho-L-histidine.</text>
        <dbReference type="EC" id="2.7.13.3"/>
    </reaction>
</comment>
<dbReference type="PROSITE" id="PS50109">
    <property type="entry name" value="HIS_KIN"/>
    <property type="match status" value="1"/>
</dbReference>
<accession>A0A0F0LVJ6</accession>
<proteinExistence type="predicted"/>
<keyword evidence="9" id="KW-0902">Two-component regulatory system</keyword>
<reference evidence="13 14" key="1">
    <citation type="submission" date="2015-02" db="EMBL/GenBank/DDBJ databases">
        <title>Draft genome sequences of ten Microbacterium spp. with emphasis on heavy metal contaminated environments.</title>
        <authorList>
            <person name="Corretto E."/>
        </authorList>
    </citation>
    <scope>NUCLEOTIDE SEQUENCE [LARGE SCALE GENOMIC DNA]</scope>
    <source>
        <strain evidence="13 14">DSM 18659</strain>
    </source>
</reference>
<dbReference type="Gene3D" id="1.10.287.130">
    <property type="match status" value="1"/>
</dbReference>
<evidence type="ECO:0000256" key="3">
    <source>
        <dbReference type="ARBA" id="ARBA00012438"/>
    </source>
</evidence>
<evidence type="ECO:0000313" key="13">
    <source>
        <dbReference type="EMBL" id="KJL36699.1"/>
    </source>
</evidence>
<dbReference type="RefSeq" id="WP_045247395.1">
    <property type="nucleotide sequence ID" value="NZ_JYIY01000072.1"/>
</dbReference>
<dbReference type="CDD" id="cd00075">
    <property type="entry name" value="HATPase"/>
    <property type="match status" value="1"/>
</dbReference>
<dbReference type="Pfam" id="PF02518">
    <property type="entry name" value="HATPase_c"/>
    <property type="match status" value="1"/>
</dbReference>
<dbReference type="EMBL" id="JYIY01000072">
    <property type="protein sequence ID" value="KJL36699.1"/>
    <property type="molecule type" value="Genomic_DNA"/>
</dbReference>
<keyword evidence="8 11" id="KW-1133">Transmembrane helix</keyword>
<dbReference type="CDD" id="cd00082">
    <property type="entry name" value="HisKA"/>
    <property type="match status" value="1"/>
</dbReference>
<dbReference type="InterPro" id="IPR050428">
    <property type="entry name" value="TCS_sensor_his_kinase"/>
</dbReference>
<dbReference type="Gene3D" id="3.30.565.10">
    <property type="entry name" value="Histidine kinase-like ATPase, C-terminal domain"/>
    <property type="match status" value="1"/>
</dbReference>
<dbReference type="STRING" id="400772.RR49_01450"/>
<dbReference type="InterPro" id="IPR036097">
    <property type="entry name" value="HisK_dim/P_sf"/>
</dbReference>
<name>A0A0F0LVJ6_9MICO</name>
<dbReference type="PANTHER" id="PTHR45436:SF5">
    <property type="entry name" value="SENSOR HISTIDINE KINASE TRCS"/>
    <property type="match status" value="1"/>
</dbReference>
<evidence type="ECO:0000256" key="10">
    <source>
        <dbReference type="ARBA" id="ARBA00023136"/>
    </source>
</evidence>
<dbReference type="PRINTS" id="PR00344">
    <property type="entry name" value="BCTRLSENSOR"/>
</dbReference>
<dbReference type="SUPFAM" id="SSF47384">
    <property type="entry name" value="Homodimeric domain of signal transducing histidine kinase"/>
    <property type="match status" value="1"/>
</dbReference>
<sequence>MSPHTDSERLRRAARRIGLTVGIASALVLLGGAGILVWLLLATGRPETRGDVVSPDPGVTGSPSLPDGIRAYDPIVVDVDRTVPIVIALSLVGVAVLGLIAWYAARRATRPLAEAMRLQRHFVSDASHELRTPLTALTSRIQLVERRHRRGEEIDSTLSDLRRNAAAMDDVLTDLLVAAEADARDPSARAEVGEVIAATLDSLRPLADDREVTLAIDVAEAASVALPATSLTRMCVALVDNAIQHTPGRSTVTVSSRIVRDRVHIRVTDEGSGIRPEDRERIFERFARLGETGRRRGFGLGLSLVRDVAVRHGGSVVVEQTDAAGTTFLIDLPLAR</sequence>
<evidence type="ECO:0000256" key="4">
    <source>
        <dbReference type="ARBA" id="ARBA00022553"/>
    </source>
</evidence>